<feature type="transmembrane region" description="Helical" evidence="2">
    <location>
        <begin position="248"/>
        <end position="271"/>
    </location>
</feature>
<dbReference type="OrthoDB" id="6080763at2759"/>
<feature type="transmembrane region" description="Helical" evidence="2">
    <location>
        <begin position="152"/>
        <end position="174"/>
    </location>
</feature>
<name>A0A8B8AS89_CRAVI</name>
<dbReference type="GeneID" id="111104553"/>
<dbReference type="KEGG" id="cvn:111104553"/>
<dbReference type="AlphaFoldDB" id="A0A8B8AS89"/>
<feature type="region of interest" description="Disordered" evidence="1">
    <location>
        <begin position="1"/>
        <end position="55"/>
    </location>
</feature>
<evidence type="ECO:0000256" key="1">
    <source>
        <dbReference type="SAM" id="MobiDB-lite"/>
    </source>
</evidence>
<accession>A0A8B8AS89</accession>
<sequence>MSISDLPRNSFGGMDKTTPSSFPSSNYSSFGHPEPHAGPSYLTPQDIQHQNPPPAYEDIFRQTQIPDITTSGFSRRPVKQGDYYNKDDRNMWEKLDDWFQLSVLQHIIWLAVLAFSISYIVFGLKYQGECSKKTFNNKGNKTSEDSEDLTSFIQAEGGVLCATVLFISFLRVLEMCDVRSTQRKSKSDLEEQKKWGGLLFFLCLGLYIVNFALCNAGASKIFSLYHDETNTTVNCDQDFYDFYHSAKIAQLCVFAPYAAYVLFGLFFMVHIEKKWFLRRKIRQWARLLDADQDGVISQEDMRITNEKLERLRRMIGARQTALSPEDQQKWWNDNIFKCGPGKNISVEDYMAHLLEKLGLSKSPEMASKVRPVIKGWFKFFTTEDYMKRNLIIGEYDFIRFWSILAEYVPESHCKKMFIKNFPTPFTMDSFLEDFVSFVSNPDFYDEYSNRVYNVIKPRPSGMCEQV</sequence>
<feature type="transmembrane region" description="Helical" evidence="2">
    <location>
        <begin position="98"/>
        <end position="122"/>
    </location>
</feature>
<feature type="compositionally biased region" description="Low complexity" evidence="1">
    <location>
        <begin position="19"/>
        <end position="30"/>
    </location>
</feature>
<evidence type="ECO:0000313" key="3">
    <source>
        <dbReference type="Proteomes" id="UP000694844"/>
    </source>
</evidence>
<dbReference type="InterPro" id="IPR018247">
    <property type="entry name" value="EF_Hand_1_Ca_BS"/>
</dbReference>
<evidence type="ECO:0000256" key="2">
    <source>
        <dbReference type="SAM" id="Phobius"/>
    </source>
</evidence>
<reference evidence="4" key="1">
    <citation type="submission" date="2025-08" db="UniProtKB">
        <authorList>
            <consortium name="RefSeq"/>
        </authorList>
    </citation>
    <scope>IDENTIFICATION</scope>
    <source>
        <tissue evidence="4">Whole sample</tissue>
    </source>
</reference>
<proteinExistence type="predicted"/>
<keyword evidence="2" id="KW-0472">Membrane</keyword>
<keyword evidence="2" id="KW-1133">Transmembrane helix</keyword>
<gene>
    <name evidence="4" type="primary">LOC111104553</name>
</gene>
<feature type="transmembrane region" description="Helical" evidence="2">
    <location>
        <begin position="195"/>
        <end position="218"/>
    </location>
</feature>
<keyword evidence="3" id="KW-1185">Reference proteome</keyword>
<dbReference type="PROSITE" id="PS00018">
    <property type="entry name" value="EF_HAND_1"/>
    <property type="match status" value="1"/>
</dbReference>
<dbReference type="Gene3D" id="1.10.238.10">
    <property type="entry name" value="EF-hand"/>
    <property type="match status" value="1"/>
</dbReference>
<keyword evidence="2" id="KW-0812">Transmembrane</keyword>
<protein>
    <submittedName>
        <fullName evidence="4">Uncharacterized protein LOC111104553</fullName>
    </submittedName>
</protein>
<organism evidence="3 4">
    <name type="scientific">Crassostrea virginica</name>
    <name type="common">Eastern oyster</name>
    <dbReference type="NCBI Taxonomy" id="6565"/>
    <lineage>
        <taxon>Eukaryota</taxon>
        <taxon>Metazoa</taxon>
        <taxon>Spiralia</taxon>
        <taxon>Lophotrochozoa</taxon>
        <taxon>Mollusca</taxon>
        <taxon>Bivalvia</taxon>
        <taxon>Autobranchia</taxon>
        <taxon>Pteriomorphia</taxon>
        <taxon>Ostreida</taxon>
        <taxon>Ostreoidea</taxon>
        <taxon>Ostreidae</taxon>
        <taxon>Crassostrea</taxon>
    </lineage>
</organism>
<dbReference type="RefSeq" id="XP_022294277.1">
    <property type="nucleotide sequence ID" value="XM_022438569.1"/>
</dbReference>
<dbReference type="Proteomes" id="UP000694844">
    <property type="component" value="Chromosome 7"/>
</dbReference>
<evidence type="ECO:0000313" key="4">
    <source>
        <dbReference type="RefSeq" id="XP_022294277.1"/>
    </source>
</evidence>